<gene>
    <name evidence="2" type="ORF">JI746_01970</name>
</gene>
<protein>
    <submittedName>
        <fullName evidence="2">Polyhydroxyalkanoic acid system family protein</fullName>
    </submittedName>
</protein>
<organism evidence="2 3">
    <name type="scientific">Ramlibacter alkalitolerans</name>
    <dbReference type="NCBI Taxonomy" id="2039631"/>
    <lineage>
        <taxon>Bacteria</taxon>
        <taxon>Pseudomonadati</taxon>
        <taxon>Pseudomonadota</taxon>
        <taxon>Betaproteobacteria</taxon>
        <taxon>Burkholderiales</taxon>
        <taxon>Comamonadaceae</taxon>
        <taxon>Ramlibacter</taxon>
    </lineage>
</organism>
<feature type="compositionally biased region" description="Basic residues" evidence="1">
    <location>
        <begin position="115"/>
        <end position="125"/>
    </location>
</feature>
<proteinExistence type="predicted"/>
<comment type="caution">
    <text evidence="2">The sequence shown here is derived from an EMBL/GenBank/DDBJ whole genome shotgun (WGS) entry which is preliminary data.</text>
</comment>
<dbReference type="InterPro" id="IPR013433">
    <property type="entry name" value="PHA_gran_rgn"/>
</dbReference>
<evidence type="ECO:0000313" key="2">
    <source>
        <dbReference type="EMBL" id="MBL0423859.1"/>
    </source>
</evidence>
<dbReference type="EMBL" id="JAEQND010000001">
    <property type="protein sequence ID" value="MBL0423859.1"/>
    <property type="molecule type" value="Genomic_DNA"/>
</dbReference>
<feature type="region of interest" description="Disordered" evidence="1">
    <location>
        <begin position="109"/>
        <end position="149"/>
    </location>
</feature>
<dbReference type="Proteomes" id="UP000622707">
    <property type="component" value="Unassembled WGS sequence"/>
</dbReference>
<evidence type="ECO:0000256" key="1">
    <source>
        <dbReference type="SAM" id="MobiDB-lite"/>
    </source>
</evidence>
<sequence length="149" mass="16510">MADIHIVREHALGLEAARKLAFRWAEVAEKKLDMDCTYVEGDSADVVRFRRPGAHGELKVGAERFQLDARLGLLLGVFKHRIETEIVKNLDQLLAHADPLHAFEQGLAKHEGRHAAKHAPKHAKPHHEAPKPATRPVAKSKAAPAKKAK</sequence>
<dbReference type="NCBIfam" id="TIGR02610">
    <property type="entry name" value="PHA_gran_rgn"/>
    <property type="match status" value="1"/>
</dbReference>
<keyword evidence="3" id="KW-1185">Reference proteome</keyword>
<name>A0ABS1JI23_9BURK</name>
<dbReference type="RefSeq" id="WP_201687090.1">
    <property type="nucleotide sequence ID" value="NZ_JAEQND010000001.1"/>
</dbReference>
<accession>A0ABS1JI23</accession>
<dbReference type="Pfam" id="PF09650">
    <property type="entry name" value="PHA_gran_rgn"/>
    <property type="match status" value="1"/>
</dbReference>
<evidence type="ECO:0000313" key="3">
    <source>
        <dbReference type="Proteomes" id="UP000622707"/>
    </source>
</evidence>
<reference evidence="2 3" key="1">
    <citation type="journal article" date="2017" name="Int. J. Syst. Evol. Microbiol.">
        <title>Ramlibacter alkalitolerans sp. nov., alkali-tolerant bacterium isolated from soil of ginseng.</title>
        <authorList>
            <person name="Lee D.H."/>
            <person name="Cha C.J."/>
        </authorList>
    </citation>
    <scope>NUCLEOTIDE SEQUENCE [LARGE SCALE GENOMIC DNA]</scope>
    <source>
        <strain evidence="2 3">KACC 19305</strain>
    </source>
</reference>